<dbReference type="Proteomes" id="UP001589627">
    <property type="component" value="Unassembled WGS sequence"/>
</dbReference>
<accession>A0ABV5YUE9</accession>
<evidence type="ECO:0000256" key="5">
    <source>
        <dbReference type="SAM" id="Phobius"/>
    </source>
</evidence>
<proteinExistence type="predicted"/>
<dbReference type="EMBL" id="JBHLZP010000558">
    <property type="protein sequence ID" value="MFB9838689.1"/>
    <property type="molecule type" value="Genomic_DNA"/>
</dbReference>
<evidence type="ECO:0000256" key="1">
    <source>
        <dbReference type="ARBA" id="ARBA00004141"/>
    </source>
</evidence>
<evidence type="ECO:0000256" key="4">
    <source>
        <dbReference type="ARBA" id="ARBA00023136"/>
    </source>
</evidence>
<comment type="caution">
    <text evidence="6">The sequence shown here is derived from an EMBL/GenBank/DDBJ whole genome shotgun (WGS) entry which is preliminary data.</text>
</comment>
<evidence type="ECO:0000256" key="2">
    <source>
        <dbReference type="ARBA" id="ARBA00022692"/>
    </source>
</evidence>
<dbReference type="Pfam" id="PF13564">
    <property type="entry name" value="DoxX_2"/>
    <property type="match status" value="1"/>
</dbReference>
<keyword evidence="7" id="KW-1185">Reference proteome</keyword>
<feature type="transmembrane region" description="Helical" evidence="5">
    <location>
        <begin position="100"/>
        <end position="119"/>
    </location>
</feature>
<keyword evidence="4 5" id="KW-0472">Membrane</keyword>
<feature type="transmembrane region" description="Helical" evidence="5">
    <location>
        <begin position="46"/>
        <end position="69"/>
    </location>
</feature>
<name>A0ABV5YUE9_9ACTN</name>
<protein>
    <submittedName>
        <fullName evidence="6">DoxX family protein</fullName>
    </submittedName>
</protein>
<evidence type="ECO:0000313" key="6">
    <source>
        <dbReference type="EMBL" id="MFB9838689.1"/>
    </source>
</evidence>
<reference evidence="6 7" key="1">
    <citation type="submission" date="2024-09" db="EMBL/GenBank/DDBJ databases">
        <authorList>
            <person name="Sun Q."/>
            <person name="Mori K."/>
        </authorList>
    </citation>
    <scope>NUCLEOTIDE SEQUENCE [LARGE SCALE GENOMIC DNA]</scope>
    <source>
        <strain evidence="6 7">TBRC 0563</strain>
    </source>
</reference>
<organism evidence="6 7">
    <name type="scientific">Actinoallomurus acaciae</name>
    <dbReference type="NCBI Taxonomy" id="502577"/>
    <lineage>
        <taxon>Bacteria</taxon>
        <taxon>Bacillati</taxon>
        <taxon>Actinomycetota</taxon>
        <taxon>Actinomycetes</taxon>
        <taxon>Streptosporangiales</taxon>
        <taxon>Thermomonosporaceae</taxon>
        <taxon>Actinoallomurus</taxon>
    </lineage>
</organism>
<comment type="subcellular location">
    <subcellularLocation>
        <location evidence="1">Membrane</location>
        <topology evidence="1">Multi-pass membrane protein</topology>
    </subcellularLocation>
</comment>
<evidence type="ECO:0000256" key="3">
    <source>
        <dbReference type="ARBA" id="ARBA00022989"/>
    </source>
</evidence>
<keyword evidence="3 5" id="KW-1133">Transmembrane helix</keyword>
<dbReference type="RefSeq" id="WP_378211737.1">
    <property type="nucleotide sequence ID" value="NZ_JBHLZP010000558.1"/>
</dbReference>
<sequence>MNVFLWIVQGALAAAFAMSGLTKIALPKARLVGVYPWVRDFNLVTVRFIGVMGLLGAIGLIVPAAVGIAPILTPIAATGLAIIMVLAAAMVHIPHKEPSAVRVNAILFVLAALVAWGRFGPYGW</sequence>
<evidence type="ECO:0000313" key="7">
    <source>
        <dbReference type="Proteomes" id="UP001589627"/>
    </source>
</evidence>
<gene>
    <name evidence="6" type="ORF">ACFFNX_41730</name>
</gene>
<feature type="transmembrane region" description="Helical" evidence="5">
    <location>
        <begin position="75"/>
        <end position="93"/>
    </location>
</feature>
<dbReference type="InterPro" id="IPR032808">
    <property type="entry name" value="DoxX"/>
</dbReference>
<keyword evidence="2 5" id="KW-0812">Transmembrane</keyword>
<feature type="transmembrane region" description="Helical" evidence="5">
    <location>
        <begin position="6"/>
        <end position="26"/>
    </location>
</feature>